<dbReference type="InterPro" id="IPR036504">
    <property type="entry name" value="CGI121/TPRKB_sf"/>
</dbReference>
<dbReference type="Gene3D" id="3.30.2380.10">
    <property type="entry name" value="CGI121/TPRKB"/>
    <property type="match status" value="1"/>
</dbReference>
<dbReference type="PATRIC" id="fig|507754.4.peg.592"/>
<name>A0A0P9D2K4_9ARCH</name>
<dbReference type="NCBIfam" id="NF011465">
    <property type="entry name" value="PRK14886.1-1"/>
    <property type="match status" value="1"/>
</dbReference>
<dbReference type="Proteomes" id="UP000050515">
    <property type="component" value="Unassembled WGS sequence"/>
</dbReference>
<evidence type="ECO:0000313" key="2">
    <source>
        <dbReference type="EMBL" id="KQB36680.1"/>
    </source>
</evidence>
<evidence type="ECO:0000313" key="3">
    <source>
        <dbReference type="Proteomes" id="UP000050320"/>
    </source>
</evidence>
<dbReference type="Proteomes" id="UP000050320">
    <property type="component" value="Unassembled WGS sequence"/>
</dbReference>
<proteinExistence type="predicted"/>
<evidence type="ECO:0000313" key="4">
    <source>
        <dbReference type="Proteomes" id="UP000050515"/>
    </source>
</evidence>
<dbReference type="GeneID" id="84221682"/>
<dbReference type="RefSeq" id="WP_048100884.1">
    <property type="nucleotide sequence ID" value="NZ_LJCQ01000189.1"/>
</dbReference>
<protein>
    <submittedName>
        <fullName evidence="1">Uncharacterized protein</fullName>
    </submittedName>
</protein>
<comment type="caution">
    <text evidence="1">The sequence shown here is derived from an EMBL/GenBank/DDBJ whole genome shotgun (WGS) entry which is preliminary data.</text>
</comment>
<keyword evidence="3" id="KW-1185">Reference proteome</keyword>
<dbReference type="EMBL" id="LJCQ01000189">
    <property type="protein sequence ID" value="KPV46735.1"/>
    <property type="molecule type" value="Genomic_DNA"/>
</dbReference>
<dbReference type="EMBL" id="LKBG01000002">
    <property type="protein sequence ID" value="KQB36680.1"/>
    <property type="molecule type" value="Genomic_DNA"/>
</dbReference>
<organism evidence="1 4">
    <name type="scientific">Acidiplasma aeolicum</name>
    <dbReference type="NCBI Taxonomy" id="507754"/>
    <lineage>
        <taxon>Archaea</taxon>
        <taxon>Methanobacteriati</taxon>
        <taxon>Thermoplasmatota</taxon>
        <taxon>Thermoplasmata</taxon>
        <taxon>Thermoplasmatales</taxon>
        <taxon>Ferroplasmaceae</taxon>
        <taxon>Acidiplasma</taxon>
    </lineage>
</organism>
<dbReference type="SUPFAM" id="SSF143870">
    <property type="entry name" value="PF0523-like"/>
    <property type="match status" value="1"/>
</dbReference>
<dbReference type="AlphaFoldDB" id="A0A0P9D2K4"/>
<evidence type="ECO:0000313" key="1">
    <source>
        <dbReference type="EMBL" id="KPV46735.1"/>
    </source>
</evidence>
<gene>
    <name evidence="2" type="ORF">AOG54_01930</name>
    <name evidence="1" type="ORF">SE19_04235</name>
</gene>
<reference evidence="1 4" key="1">
    <citation type="submission" date="2015-09" db="EMBL/GenBank/DDBJ databases">
        <title>Draft genome sequence of Acidiplasma aeolicum DSM 18409.</title>
        <authorList>
            <person name="Hemp J."/>
        </authorList>
    </citation>
    <scope>NUCLEOTIDE SEQUENCE [LARGE SCALE GENOMIC DNA]</scope>
    <source>
        <strain evidence="1 4">V</strain>
    </source>
</reference>
<accession>A0A0P9D2K4</accession>
<sequence>MRYKIDYIKFNNFNFDLILNFIKSRNNFFQVVDAKSIISELQIINALKKTNRYFRHNKRIKIKSNIFLMYLGYTTQISSAIDLNGIHRDSENGIVIYEKSSDFENFLNLGGMEKSTFKLPYDKAGFDKKVFMDMAYIDLLI</sequence>
<reference evidence="2 3" key="2">
    <citation type="submission" date="2015-09" db="EMBL/GenBank/DDBJ databases">
        <title>Heavy metals and arsenic resistance mechanisms in polyextremophilic archaea of the family Ferroplasmaceae.</title>
        <authorList>
            <person name="Bulaev A.G."/>
            <person name="Kanygina A.V."/>
        </authorList>
    </citation>
    <scope>NUCLEOTIDE SEQUENCE [LARGE SCALE GENOMIC DNA]</scope>
    <source>
        <strain evidence="2 3">VT</strain>
    </source>
</reference>